<comment type="caution">
    <text evidence="1">The sequence shown here is derived from an EMBL/GenBank/DDBJ whole genome shotgun (WGS) entry which is preliminary data.</text>
</comment>
<dbReference type="AlphaFoldDB" id="A0AAN5AFK1"/>
<accession>A0AAN5AFK1</accession>
<proteinExistence type="predicted"/>
<gene>
    <name evidence="1" type="ORF">BIFAD42_19980</name>
</gene>
<dbReference type="Proteomes" id="UP000886943">
    <property type="component" value="Unassembled WGS sequence"/>
</dbReference>
<dbReference type="EMBL" id="BPPZ01000018">
    <property type="protein sequence ID" value="GJD15014.1"/>
    <property type="molecule type" value="Genomic_DNA"/>
</dbReference>
<protein>
    <submittedName>
        <fullName evidence="1">Uncharacterized protein</fullName>
    </submittedName>
</protein>
<dbReference type="InterPro" id="IPR010982">
    <property type="entry name" value="Lambda_DNA-bd_dom_sf"/>
</dbReference>
<evidence type="ECO:0000313" key="1">
    <source>
        <dbReference type="EMBL" id="GJD15014.1"/>
    </source>
</evidence>
<evidence type="ECO:0000313" key="2">
    <source>
        <dbReference type="Proteomes" id="UP000886943"/>
    </source>
</evidence>
<dbReference type="RefSeq" id="WP_223896073.1">
    <property type="nucleotide sequence ID" value="NZ_BPPZ01000018.1"/>
</dbReference>
<dbReference type="GO" id="GO:0003677">
    <property type="term" value="F:DNA binding"/>
    <property type="evidence" value="ECO:0007669"/>
    <property type="project" value="InterPro"/>
</dbReference>
<organism evidence="1 2">
    <name type="scientific">Bifidobacterium adolescentis</name>
    <dbReference type="NCBI Taxonomy" id="1680"/>
    <lineage>
        <taxon>Bacteria</taxon>
        <taxon>Bacillati</taxon>
        <taxon>Actinomycetota</taxon>
        <taxon>Actinomycetes</taxon>
        <taxon>Bifidobacteriales</taxon>
        <taxon>Bifidobacteriaceae</taxon>
        <taxon>Bifidobacterium</taxon>
    </lineage>
</organism>
<sequence length="82" mass="8791">MAGLTETASCNLAGELARHRKTREDLAKAWGCAPKTVDTRLRGQTPLTTDEIEKAAHLLGLEASTLTMVLIQPVDAASQFKA</sequence>
<dbReference type="Gene3D" id="1.10.260.40">
    <property type="entry name" value="lambda repressor-like DNA-binding domains"/>
    <property type="match status" value="1"/>
</dbReference>
<reference evidence="1" key="1">
    <citation type="submission" date="2021-08" db="EMBL/GenBank/DDBJ databases">
        <title>Draft genome sequence of the GABA producer Bifidobacterium adolescentis 4-2, isolated from healthy human feces.</title>
        <authorList>
            <person name="Altaib H."/>
            <person name="Niwa R."/>
            <person name="Abe M."/>
            <person name="Suzuki T."/>
        </authorList>
    </citation>
    <scope>NUCLEOTIDE SEQUENCE</scope>
    <source>
        <strain evidence="1">4-2</strain>
    </source>
</reference>
<dbReference type="SUPFAM" id="SSF47413">
    <property type="entry name" value="lambda repressor-like DNA-binding domains"/>
    <property type="match status" value="1"/>
</dbReference>
<name>A0AAN5AFK1_BIFAD</name>